<gene>
    <name evidence="1" type="ORF">TCIL3000_5_940</name>
</gene>
<evidence type="ECO:0000313" key="1">
    <source>
        <dbReference type="EMBL" id="CCC90396.1"/>
    </source>
</evidence>
<reference evidence="1" key="1">
    <citation type="journal article" date="2012" name="Proc. Natl. Acad. Sci. U.S.A.">
        <title>Antigenic diversity is generated by distinct evolutionary mechanisms in African trypanosome species.</title>
        <authorList>
            <person name="Jackson A.P."/>
            <person name="Berry A."/>
            <person name="Aslett M."/>
            <person name="Allison H.C."/>
            <person name="Burton P."/>
            <person name="Vavrova-Anderson J."/>
            <person name="Brown R."/>
            <person name="Browne H."/>
            <person name="Corton N."/>
            <person name="Hauser H."/>
            <person name="Gamble J."/>
            <person name="Gilderthorp R."/>
            <person name="Marcello L."/>
            <person name="McQuillan J."/>
            <person name="Otto T.D."/>
            <person name="Quail M.A."/>
            <person name="Sanders M.J."/>
            <person name="van Tonder A."/>
            <person name="Ginger M.L."/>
            <person name="Field M.C."/>
            <person name="Barry J.D."/>
            <person name="Hertz-Fowler C."/>
            <person name="Berriman M."/>
        </authorList>
    </citation>
    <scope>NUCLEOTIDE SEQUENCE</scope>
    <source>
        <strain evidence="1">IL3000</strain>
    </source>
</reference>
<organism evidence="1">
    <name type="scientific">Trypanosoma congolense (strain IL3000)</name>
    <dbReference type="NCBI Taxonomy" id="1068625"/>
    <lineage>
        <taxon>Eukaryota</taxon>
        <taxon>Discoba</taxon>
        <taxon>Euglenozoa</taxon>
        <taxon>Kinetoplastea</taxon>
        <taxon>Metakinetoplastina</taxon>
        <taxon>Trypanosomatida</taxon>
        <taxon>Trypanosomatidae</taxon>
        <taxon>Trypanosoma</taxon>
        <taxon>Nannomonas</taxon>
    </lineage>
</organism>
<protein>
    <submittedName>
        <fullName evidence="1">Uncharacterized protein</fullName>
    </submittedName>
</protein>
<sequence>MEHHMTITPQTPCPNKKRQWKRKATNRGDEVSFNFFLCSLIFAHTHTHTHRPLGNTRFCLNHSFPPLCIYMYVYTYFSFFNFNLPSSLYSPYHTPLYSYSLTLTQLADGCLAQL</sequence>
<proteinExistence type="predicted"/>
<accession>G0UMJ0</accession>
<dbReference type="EMBL" id="HE575318">
    <property type="protein sequence ID" value="CCC90396.1"/>
    <property type="molecule type" value="Genomic_DNA"/>
</dbReference>
<name>G0UMJ0_TRYCI</name>
<dbReference type="AlphaFoldDB" id="G0UMJ0"/>